<dbReference type="Proteomes" id="UP001177140">
    <property type="component" value="Unassembled WGS sequence"/>
</dbReference>
<evidence type="ECO:0000313" key="2">
    <source>
        <dbReference type="EMBL" id="MCL7045780.1"/>
    </source>
</evidence>
<feature type="non-terminal residue" evidence="2">
    <location>
        <position position="100"/>
    </location>
</feature>
<gene>
    <name evidence="2" type="ORF">MKW94_011006</name>
</gene>
<name>A0AA42AZM5_PAPNU</name>
<sequence length="100" mass="11476">MFTTRNNDENDRSSEEVLMLSKLVESQEARLQKIEATRNQQQLLETQAHNQQQMLEALTASFSKGLLEVLNHQNKVLANSIGEKKLNSDDEVDKEEKEFA</sequence>
<dbReference type="AlphaFoldDB" id="A0AA42AZM5"/>
<feature type="region of interest" description="Disordered" evidence="1">
    <location>
        <begin position="81"/>
        <end position="100"/>
    </location>
</feature>
<protein>
    <submittedName>
        <fullName evidence="2">Uncharacterized protein</fullName>
    </submittedName>
</protein>
<accession>A0AA42AZM5</accession>
<organism evidence="2 3">
    <name type="scientific">Papaver nudicaule</name>
    <name type="common">Iceland poppy</name>
    <dbReference type="NCBI Taxonomy" id="74823"/>
    <lineage>
        <taxon>Eukaryota</taxon>
        <taxon>Viridiplantae</taxon>
        <taxon>Streptophyta</taxon>
        <taxon>Embryophyta</taxon>
        <taxon>Tracheophyta</taxon>
        <taxon>Spermatophyta</taxon>
        <taxon>Magnoliopsida</taxon>
        <taxon>Ranunculales</taxon>
        <taxon>Papaveraceae</taxon>
        <taxon>Papaveroideae</taxon>
        <taxon>Papaver</taxon>
    </lineage>
</organism>
<dbReference type="EMBL" id="JAJJMA010273675">
    <property type="protein sequence ID" value="MCL7045780.1"/>
    <property type="molecule type" value="Genomic_DNA"/>
</dbReference>
<evidence type="ECO:0000256" key="1">
    <source>
        <dbReference type="SAM" id="MobiDB-lite"/>
    </source>
</evidence>
<keyword evidence="3" id="KW-1185">Reference proteome</keyword>
<proteinExistence type="predicted"/>
<feature type="compositionally biased region" description="Basic and acidic residues" evidence="1">
    <location>
        <begin position="82"/>
        <end position="100"/>
    </location>
</feature>
<evidence type="ECO:0000313" key="3">
    <source>
        <dbReference type="Proteomes" id="UP001177140"/>
    </source>
</evidence>
<comment type="caution">
    <text evidence="2">The sequence shown here is derived from an EMBL/GenBank/DDBJ whole genome shotgun (WGS) entry which is preliminary data.</text>
</comment>
<reference evidence="2" key="1">
    <citation type="submission" date="2022-03" db="EMBL/GenBank/DDBJ databases">
        <title>A functionally conserved STORR gene fusion in Papaver species that diverged 16.8 million years ago.</title>
        <authorList>
            <person name="Catania T."/>
        </authorList>
    </citation>
    <scope>NUCLEOTIDE SEQUENCE</scope>
    <source>
        <strain evidence="2">S-191538</strain>
    </source>
</reference>